<dbReference type="InterPro" id="IPR006860">
    <property type="entry name" value="FecR"/>
</dbReference>
<proteinExistence type="predicted"/>
<comment type="caution">
    <text evidence="3">The sequence shown here is derived from an EMBL/GenBank/DDBJ whole genome shotgun (WGS) entry which is preliminary data.</text>
</comment>
<dbReference type="OrthoDB" id="7994644at2"/>
<sequence length="173" mass="17844">MIILARAGSIAVASLGLLAGHASAQPAKLGCTSAQTAQGTQTLHCEKAITIVAESGAKFELGDRNRDGHVDSVELSNKALLLEVPKKPGRVRFNVLTPQAIAAVRGTKWAVDAEGGKTSVFVVDGRVSVARSAGRGSVVLGPGDGVDVETSGDLIVKRWPPARVTALMARLGQ</sequence>
<evidence type="ECO:0000313" key="3">
    <source>
        <dbReference type="EMBL" id="KRR04023.1"/>
    </source>
</evidence>
<dbReference type="PANTHER" id="PTHR38731">
    <property type="entry name" value="LIPL45-RELATED LIPOPROTEIN-RELATED"/>
    <property type="match status" value="1"/>
</dbReference>
<dbReference type="EMBL" id="LLXX01000131">
    <property type="protein sequence ID" value="KRR04023.1"/>
    <property type="molecule type" value="Genomic_DNA"/>
</dbReference>
<dbReference type="InterPro" id="IPR018247">
    <property type="entry name" value="EF_Hand_1_Ca_BS"/>
</dbReference>
<organism evidence="3 4">
    <name type="scientific">Bradyrhizobium valentinum</name>
    <dbReference type="NCBI Taxonomy" id="1518501"/>
    <lineage>
        <taxon>Bacteria</taxon>
        <taxon>Pseudomonadati</taxon>
        <taxon>Pseudomonadota</taxon>
        <taxon>Alphaproteobacteria</taxon>
        <taxon>Hyphomicrobiales</taxon>
        <taxon>Nitrobacteraceae</taxon>
        <taxon>Bradyrhizobium</taxon>
    </lineage>
</organism>
<keyword evidence="1" id="KW-0732">Signal</keyword>
<evidence type="ECO:0000259" key="2">
    <source>
        <dbReference type="Pfam" id="PF04773"/>
    </source>
</evidence>
<feature type="chain" id="PRO_5009797005" description="FecR protein domain-containing protein" evidence="1">
    <location>
        <begin position="25"/>
        <end position="173"/>
    </location>
</feature>
<dbReference type="RefSeq" id="WP_057852430.1">
    <property type="nucleotide sequence ID" value="NZ_LLXX01000131.1"/>
</dbReference>
<feature type="signal peptide" evidence="1">
    <location>
        <begin position="1"/>
        <end position="24"/>
    </location>
</feature>
<gene>
    <name evidence="3" type="ORF">CP49_12690</name>
</gene>
<dbReference type="Proteomes" id="UP000051913">
    <property type="component" value="Unassembled WGS sequence"/>
</dbReference>
<feature type="domain" description="FecR protein" evidence="2">
    <location>
        <begin position="72"/>
        <end position="127"/>
    </location>
</feature>
<name>A0A0R3L7X0_9BRAD</name>
<dbReference type="AlphaFoldDB" id="A0A0R3L7X0"/>
<reference evidence="3 4" key="1">
    <citation type="submission" date="2014-03" db="EMBL/GenBank/DDBJ databases">
        <title>Bradyrhizobium valentinum sp. nov., isolated from effective nodules of Lupinus mariae-josephae, a lupine endemic of basic-lime soils in Eastern Spain.</title>
        <authorList>
            <person name="Duran D."/>
            <person name="Rey L."/>
            <person name="Navarro A."/>
            <person name="Busquets A."/>
            <person name="Imperial J."/>
            <person name="Ruiz-Argueso T."/>
        </authorList>
    </citation>
    <scope>NUCLEOTIDE SEQUENCE [LARGE SCALE GENOMIC DNA]</scope>
    <source>
        <strain evidence="3 4">LmjM3</strain>
    </source>
</reference>
<dbReference type="Pfam" id="PF04773">
    <property type="entry name" value="FecR"/>
    <property type="match status" value="1"/>
</dbReference>
<keyword evidence="4" id="KW-1185">Reference proteome</keyword>
<evidence type="ECO:0000313" key="4">
    <source>
        <dbReference type="Proteomes" id="UP000051913"/>
    </source>
</evidence>
<protein>
    <recommendedName>
        <fullName evidence="2">FecR protein domain-containing protein</fullName>
    </recommendedName>
</protein>
<dbReference type="Gene3D" id="2.60.120.1440">
    <property type="match status" value="1"/>
</dbReference>
<dbReference type="PROSITE" id="PS00018">
    <property type="entry name" value="EF_HAND_1"/>
    <property type="match status" value="1"/>
</dbReference>
<evidence type="ECO:0000256" key="1">
    <source>
        <dbReference type="SAM" id="SignalP"/>
    </source>
</evidence>
<dbReference type="STRING" id="1518501.CQ10_36440"/>
<accession>A0A0R3L7X0</accession>